<evidence type="ECO:0000313" key="4">
    <source>
        <dbReference type="EMBL" id="SMH72232.1"/>
    </source>
</evidence>
<dbReference type="EMBL" id="LT841358">
    <property type="protein sequence ID" value="SMH70757.1"/>
    <property type="molecule type" value="Genomic_DNA"/>
</dbReference>
<keyword evidence="1" id="KW-0812">Transmembrane</keyword>
<reference evidence="5" key="2">
    <citation type="submission" date="2017-03" db="EMBL/GenBank/DDBJ databases">
        <authorList>
            <person name="Herbold C."/>
        </authorList>
    </citation>
    <scope>NUCLEOTIDE SEQUENCE [LARGE SCALE GENOMIC DNA]</scope>
</reference>
<dbReference type="EMBL" id="LT841358">
    <property type="protein sequence ID" value="SMH72232.1"/>
    <property type="molecule type" value="Genomic_DNA"/>
</dbReference>
<dbReference type="GO" id="GO:0004803">
    <property type="term" value="F:transposase activity"/>
    <property type="evidence" value="ECO:0007669"/>
    <property type="project" value="InterPro"/>
</dbReference>
<feature type="domain" description="Transposase IS4-like" evidence="2">
    <location>
        <begin position="120"/>
        <end position="308"/>
    </location>
</feature>
<gene>
    <name evidence="3" type="ORF">NCS_10564</name>
    <name evidence="4" type="ORF">NCS_30072</name>
</gene>
<dbReference type="InterPro" id="IPR012337">
    <property type="entry name" value="RNaseH-like_sf"/>
</dbReference>
<name>A0A2H1FDD6_9ARCH</name>
<evidence type="ECO:0000313" key="5">
    <source>
        <dbReference type="Proteomes" id="UP000230607"/>
    </source>
</evidence>
<accession>A0A2H1FDD6</accession>
<keyword evidence="1" id="KW-1133">Transmembrane helix</keyword>
<keyword evidence="5" id="KW-1185">Reference proteome</keyword>
<proteinExistence type="predicted"/>
<feature type="transmembrane region" description="Helical" evidence="1">
    <location>
        <begin position="297"/>
        <end position="318"/>
    </location>
</feature>
<evidence type="ECO:0000256" key="1">
    <source>
        <dbReference type="SAM" id="Phobius"/>
    </source>
</evidence>
<organism evidence="3 5">
    <name type="scientific">Candidatus Nitrosotalea okcheonensis</name>
    <dbReference type="NCBI Taxonomy" id="1903276"/>
    <lineage>
        <taxon>Archaea</taxon>
        <taxon>Nitrososphaerota</taxon>
        <taxon>Nitrososphaeria</taxon>
        <taxon>Nitrosotaleales</taxon>
        <taxon>Nitrosotaleaceae</taxon>
        <taxon>Nitrosotalea</taxon>
    </lineage>
</organism>
<evidence type="ECO:0000259" key="2">
    <source>
        <dbReference type="Pfam" id="PF01609"/>
    </source>
</evidence>
<dbReference type="InterPro" id="IPR002559">
    <property type="entry name" value="Transposase_11"/>
</dbReference>
<sequence length="331" mass="38437">MHIKKEILSKIQSESFLIGILHLIGLLSLYDDIDKRGRPYVYSTCTMIRCYIVRIWFRIPSNNCLHHYFSVTHNKKIMRSCGLYTLPDRRTFDRRFKVMPVQNIIGIMGRRFVSEKIADSTITSIDSSMIRAKNGHVWHRKHMISGHLPRSGIDTDAKWGFSGTRGWIFGYKLHMTCSTGKLIVPLSAGITTANIQDNQEYQNLVEYLPDMRYIVADKGYDDHELYEYTRQRGARLVCPVRRYRHTRGERLELILFYKSKKGRKIHHSRSVSIEPLFGSIKETFGISTSPVSGYNNVSSYLLMCVFVYQVVIYYNCILGNNPRSIRLMLGN</sequence>
<dbReference type="GO" id="GO:0006313">
    <property type="term" value="P:DNA transposition"/>
    <property type="evidence" value="ECO:0007669"/>
    <property type="project" value="InterPro"/>
</dbReference>
<protein>
    <recommendedName>
        <fullName evidence="2">Transposase IS4-like domain-containing protein</fullName>
    </recommendedName>
</protein>
<dbReference type="Pfam" id="PF01609">
    <property type="entry name" value="DDE_Tnp_1"/>
    <property type="match status" value="1"/>
</dbReference>
<reference evidence="3" key="1">
    <citation type="submission" date="2017-03" db="EMBL/GenBank/DDBJ databases">
        <authorList>
            <person name="Afonso C.L."/>
            <person name="Miller P.J."/>
            <person name="Scott M.A."/>
            <person name="Spackman E."/>
            <person name="Goraichik I."/>
            <person name="Dimitrov K.M."/>
            <person name="Suarez D.L."/>
            <person name="Swayne D.E."/>
        </authorList>
    </citation>
    <scope>NUCLEOTIDE SEQUENCE [LARGE SCALE GENOMIC DNA]</scope>
    <source>
        <strain evidence="3">NCS1</strain>
    </source>
</reference>
<dbReference type="GO" id="GO:0003677">
    <property type="term" value="F:DNA binding"/>
    <property type="evidence" value="ECO:0007669"/>
    <property type="project" value="InterPro"/>
</dbReference>
<dbReference type="AlphaFoldDB" id="A0A2H1FDD6"/>
<dbReference type="Proteomes" id="UP000230607">
    <property type="component" value="Chromosome 1"/>
</dbReference>
<evidence type="ECO:0000313" key="3">
    <source>
        <dbReference type="EMBL" id="SMH70757.1"/>
    </source>
</evidence>
<dbReference type="SUPFAM" id="SSF53098">
    <property type="entry name" value="Ribonuclease H-like"/>
    <property type="match status" value="1"/>
</dbReference>
<keyword evidence="1" id="KW-0472">Membrane</keyword>